<name>A0A4Y9JBK7_9STRE</name>
<dbReference type="GO" id="GO:0008967">
    <property type="term" value="F:phosphoglycolate phosphatase activity"/>
    <property type="evidence" value="ECO:0007669"/>
    <property type="project" value="TreeGrafter"/>
</dbReference>
<accession>A0A4Y9JBK7</accession>
<dbReference type="Gene3D" id="3.40.50.1000">
    <property type="entry name" value="HAD superfamily/HAD-like"/>
    <property type="match status" value="1"/>
</dbReference>
<dbReference type="InterPro" id="IPR036412">
    <property type="entry name" value="HAD-like_sf"/>
</dbReference>
<dbReference type="CDD" id="cd01427">
    <property type="entry name" value="HAD_like"/>
    <property type="match status" value="1"/>
</dbReference>
<evidence type="ECO:0000313" key="1">
    <source>
        <dbReference type="EMBL" id="TFU97466.1"/>
    </source>
</evidence>
<proteinExistence type="predicted"/>
<dbReference type="PANTHER" id="PTHR43434">
    <property type="entry name" value="PHOSPHOGLYCOLATE PHOSPHATASE"/>
    <property type="match status" value="1"/>
</dbReference>
<dbReference type="AlphaFoldDB" id="A0A4Y9JBK7"/>
<dbReference type="EMBL" id="SPPD01000011">
    <property type="protein sequence ID" value="TFU97466.1"/>
    <property type="molecule type" value="Genomic_DNA"/>
</dbReference>
<comment type="caution">
    <text evidence="1">The sequence shown here is derived from an EMBL/GenBank/DDBJ whole genome shotgun (WGS) entry which is preliminary data.</text>
</comment>
<dbReference type="GO" id="GO:0006281">
    <property type="term" value="P:DNA repair"/>
    <property type="evidence" value="ECO:0007669"/>
    <property type="project" value="TreeGrafter"/>
</dbReference>
<dbReference type="InterPro" id="IPR050155">
    <property type="entry name" value="HAD-like_hydrolase_sf"/>
</dbReference>
<gene>
    <name evidence="1" type="ORF">E4T82_08115</name>
</gene>
<dbReference type="GO" id="GO:0005829">
    <property type="term" value="C:cytosol"/>
    <property type="evidence" value="ECO:0007669"/>
    <property type="project" value="TreeGrafter"/>
</dbReference>
<dbReference type="SUPFAM" id="SSF56784">
    <property type="entry name" value="HAD-like"/>
    <property type="match status" value="1"/>
</dbReference>
<dbReference type="PANTHER" id="PTHR43434:SF1">
    <property type="entry name" value="PHOSPHOGLYCOLATE PHOSPHATASE"/>
    <property type="match status" value="1"/>
</dbReference>
<organism evidence="1 2">
    <name type="scientific">Streptococcus cuniculi</name>
    <dbReference type="NCBI Taxonomy" id="1432788"/>
    <lineage>
        <taxon>Bacteria</taxon>
        <taxon>Bacillati</taxon>
        <taxon>Bacillota</taxon>
        <taxon>Bacilli</taxon>
        <taxon>Lactobacillales</taxon>
        <taxon>Streptococcaceae</taxon>
        <taxon>Streptococcus</taxon>
    </lineage>
</organism>
<evidence type="ECO:0000313" key="2">
    <source>
        <dbReference type="Proteomes" id="UP000297253"/>
    </source>
</evidence>
<protein>
    <submittedName>
        <fullName evidence="1">HAD family hydrolase</fullName>
    </submittedName>
</protein>
<dbReference type="Proteomes" id="UP000297253">
    <property type="component" value="Unassembled WGS sequence"/>
</dbReference>
<reference evidence="1 2" key="1">
    <citation type="submission" date="2019-03" db="EMBL/GenBank/DDBJ databases">
        <title>Diversity of the mouse oral microbiome.</title>
        <authorList>
            <person name="Joseph S."/>
            <person name="Aduse-Opoku J."/>
            <person name="Curtis M."/>
            <person name="Wade W."/>
            <person name="Hashim A."/>
        </authorList>
    </citation>
    <scope>NUCLEOTIDE SEQUENCE [LARGE SCALE GENOMIC DNA]</scope>
    <source>
        <strain evidence="1 2">WM131</strain>
    </source>
</reference>
<dbReference type="InterPro" id="IPR023214">
    <property type="entry name" value="HAD_sf"/>
</dbReference>
<dbReference type="OrthoDB" id="9796026at2"/>
<dbReference type="RefSeq" id="WP_135182336.1">
    <property type="nucleotide sequence ID" value="NZ_JADGKZ010000011.1"/>
</dbReference>
<dbReference type="InterPro" id="IPR041492">
    <property type="entry name" value="HAD_2"/>
</dbReference>
<dbReference type="Pfam" id="PF13419">
    <property type="entry name" value="HAD_2"/>
    <property type="match status" value="1"/>
</dbReference>
<sequence>MKTDYVFCVDSDGCAMDTMTYKHQLFFGPLAADVFDITDRETFLIEWNRVNLYSKTRGINRFVGLVTGLRSAGVTGIDRLEEWVENTSSLSNRSLEETLEITPSDDLRKALDWSVRVNRAIQDYDGEVRAFEGVRAALAFLKTKGNVFVVSSANKEAVLEEWQDQGLLEFVDELYCQDRGKKEDVLASLLEEGYDPQRMLMIGDSPGDLRAAEQNHISFYPILVGQEASSWADLTQVYLQYLLEQKWTDELATTVTARFWENLED</sequence>
<keyword evidence="1" id="KW-0378">Hydrolase</keyword>